<protein>
    <submittedName>
        <fullName evidence="3">Uncharacterized protein</fullName>
    </submittedName>
</protein>
<feature type="transmembrane region" description="Helical" evidence="2">
    <location>
        <begin position="54"/>
        <end position="77"/>
    </location>
</feature>
<dbReference type="EMBL" id="AGNL01010461">
    <property type="protein sequence ID" value="EJK69089.1"/>
    <property type="molecule type" value="Genomic_DNA"/>
</dbReference>
<keyword evidence="4" id="KW-1185">Reference proteome</keyword>
<feature type="transmembrane region" description="Helical" evidence="2">
    <location>
        <begin position="89"/>
        <end position="112"/>
    </location>
</feature>
<keyword evidence="2" id="KW-0812">Transmembrane</keyword>
<dbReference type="Proteomes" id="UP000266841">
    <property type="component" value="Unassembled WGS sequence"/>
</dbReference>
<reference evidence="3 4" key="1">
    <citation type="journal article" date="2012" name="Genome Biol.">
        <title>Genome and low-iron response of an oceanic diatom adapted to chronic iron limitation.</title>
        <authorList>
            <person name="Lommer M."/>
            <person name="Specht M."/>
            <person name="Roy A.S."/>
            <person name="Kraemer L."/>
            <person name="Andreson R."/>
            <person name="Gutowska M.A."/>
            <person name="Wolf J."/>
            <person name="Bergner S.V."/>
            <person name="Schilhabel M.B."/>
            <person name="Klostermeier U.C."/>
            <person name="Beiko R.G."/>
            <person name="Rosenstiel P."/>
            <person name="Hippler M."/>
            <person name="Laroche J."/>
        </authorList>
    </citation>
    <scope>NUCLEOTIDE SEQUENCE [LARGE SCALE GENOMIC DNA]</scope>
    <source>
        <strain evidence="3 4">CCMP1005</strain>
    </source>
</reference>
<keyword evidence="2" id="KW-0472">Membrane</keyword>
<feature type="region of interest" description="Disordered" evidence="1">
    <location>
        <begin position="363"/>
        <end position="386"/>
    </location>
</feature>
<evidence type="ECO:0000256" key="2">
    <source>
        <dbReference type="SAM" id="Phobius"/>
    </source>
</evidence>
<feature type="transmembrane region" description="Helical" evidence="2">
    <location>
        <begin position="132"/>
        <end position="151"/>
    </location>
</feature>
<organism evidence="3 4">
    <name type="scientific">Thalassiosira oceanica</name>
    <name type="common">Marine diatom</name>
    <dbReference type="NCBI Taxonomy" id="159749"/>
    <lineage>
        <taxon>Eukaryota</taxon>
        <taxon>Sar</taxon>
        <taxon>Stramenopiles</taxon>
        <taxon>Ochrophyta</taxon>
        <taxon>Bacillariophyta</taxon>
        <taxon>Coscinodiscophyceae</taxon>
        <taxon>Thalassiosirophycidae</taxon>
        <taxon>Thalassiosirales</taxon>
        <taxon>Thalassiosiraceae</taxon>
        <taxon>Thalassiosira</taxon>
    </lineage>
</organism>
<feature type="transmembrane region" description="Helical" evidence="2">
    <location>
        <begin position="201"/>
        <end position="220"/>
    </location>
</feature>
<comment type="caution">
    <text evidence="3">The sequence shown here is derived from an EMBL/GenBank/DDBJ whole genome shotgun (WGS) entry which is preliminary data.</text>
</comment>
<sequence length="453" mass="49565">MATQEPVAPSSRQPAAQGCDHGQEEPEADVKAAEERAADELKSSRETAASRSDLVAMLVANVILVLGYALAVWFQALEFDGRARETVAVAVYFPAFALLLLSGVIELSVDVFSVRVVGHGRYHSSSARWNRVVSILFIAAGVLDIVAFVYWLRRDFDVEDVVLLISSYVLLAMAILVLGLQVQEIGRQSWKESITSDRIDFVANVLVFVLSVTGVVLRHMQHSPKEAFEERSDRLEMATVPLWLASSSIDYFEIKGIAAKRKRPSRRIARSRGIAGRVETIPQPLHPNDELFSSQADPIGLDKVDIPMEDFCETIGSRPKEKWGTGPERGRAALSGPNPFFPLGLNFLGGFLVTKQHHVGLGRLGRHNDDRESRAPPSMASPGGPMKAPMAPIHPQYIPYDVLRPEGYSDGSTAAVIYQTSRCNGKFTHHRTSPASRGPGAVENVISIEAGGY</sequence>
<name>K0SVX0_THAOC</name>
<evidence type="ECO:0000256" key="1">
    <source>
        <dbReference type="SAM" id="MobiDB-lite"/>
    </source>
</evidence>
<proteinExistence type="predicted"/>
<feature type="region of interest" description="Disordered" evidence="1">
    <location>
        <begin position="1"/>
        <end position="44"/>
    </location>
</feature>
<gene>
    <name evidence="3" type="ORF">THAOC_09691</name>
</gene>
<feature type="transmembrane region" description="Helical" evidence="2">
    <location>
        <begin position="163"/>
        <end position="180"/>
    </location>
</feature>
<evidence type="ECO:0000313" key="3">
    <source>
        <dbReference type="EMBL" id="EJK69089.1"/>
    </source>
</evidence>
<dbReference type="AlphaFoldDB" id="K0SVX0"/>
<accession>K0SVX0</accession>
<evidence type="ECO:0000313" key="4">
    <source>
        <dbReference type="Proteomes" id="UP000266841"/>
    </source>
</evidence>
<keyword evidence="2" id="KW-1133">Transmembrane helix</keyword>
<feature type="compositionally biased region" description="Basic and acidic residues" evidence="1">
    <location>
        <begin position="21"/>
        <end position="44"/>
    </location>
</feature>